<feature type="transmembrane region" description="Helical" evidence="1">
    <location>
        <begin position="152"/>
        <end position="173"/>
    </location>
</feature>
<protein>
    <submittedName>
        <fullName evidence="2">Uncharacterized protein</fullName>
    </submittedName>
</protein>
<feature type="transmembrane region" description="Helical" evidence="1">
    <location>
        <begin position="54"/>
        <end position="75"/>
    </location>
</feature>
<feature type="transmembrane region" description="Helical" evidence="1">
    <location>
        <begin position="122"/>
        <end position="140"/>
    </location>
</feature>
<evidence type="ECO:0000313" key="2">
    <source>
        <dbReference type="EMBL" id="UYM05643.1"/>
    </source>
</evidence>
<organism evidence="2 3">
    <name type="scientific">Solicola gregarius</name>
    <dbReference type="NCBI Taxonomy" id="2908642"/>
    <lineage>
        <taxon>Bacteria</taxon>
        <taxon>Bacillati</taxon>
        <taxon>Actinomycetota</taxon>
        <taxon>Actinomycetes</taxon>
        <taxon>Propionibacteriales</taxon>
        <taxon>Nocardioidaceae</taxon>
        <taxon>Solicola</taxon>
    </lineage>
</organism>
<accession>A0AA46TI91</accession>
<proteinExistence type="predicted"/>
<feature type="transmembrane region" description="Helical" evidence="1">
    <location>
        <begin position="28"/>
        <end position="47"/>
    </location>
</feature>
<keyword evidence="1" id="KW-0472">Membrane</keyword>
<keyword evidence="1" id="KW-0812">Transmembrane</keyword>
<reference evidence="2" key="1">
    <citation type="submission" date="2022-01" db="EMBL/GenBank/DDBJ databases">
        <title>Nocardioidaceae gen. sp. A5X3R13.</title>
        <authorList>
            <person name="Lopez Marin M.A."/>
            <person name="Uhlik O."/>
        </authorList>
    </citation>
    <scope>NUCLEOTIDE SEQUENCE</scope>
    <source>
        <strain evidence="2">A5X3R13</strain>
    </source>
</reference>
<dbReference type="KEGG" id="sgrg:L0C25_00725"/>
<evidence type="ECO:0000313" key="3">
    <source>
        <dbReference type="Proteomes" id="UP001164390"/>
    </source>
</evidence>
<gene>
    <name evidence="2" type="ORF">L0C25_00725</name>
</gene>
<keyword evidence="1" id="KW-1133">Transmembrane helix</keyword>
<name>A0AA46TI91_9ACTN</name>
<keyword evidence="3" id="KW-1185">Reference proteome</keyword>
<dbReference type="AlphaFoldDB" id="A0AA46TI91"/>
<dbReference type="Proteomes" id="UP001164390">
    <property type="component" value="Chromosome"/>
</dbReference>
<dbReference type="EMBL" id="CP094970">
    <property type="protein sequence ID" value="UYM05643.1"/>
    <property type="molecule type" value="Genomic_DNA"/>
</dbReference>
<feature type="transmembrane region" description="Helical" evidence="1">
    <location>
        <begin position="95"/>
        <end position="115"/>
    </location>
</feature>
<sequence>MTDPRGHDDKPPAAPTFDPLGLYRGGEGLITGTVVCASVIAAAAGHIHSTARLTLAIFGTVFVYWLAHLHARAIGSAVADQQHPYTAVGAAVSHTWPVAAASLLPICVLLVADVAGATLRTAAWIALWATIGLLGLYSYLAGRRGGLGTWGSVASACAGAALGVLIVGLKAALH</sequence>
<dbReference type="RefSeq" id="WP_271634462.1">
    <property type="nucleotide sequence ID" value="NZ_CP094970.1"/>
</dbReference>
<evidence type="ECO:0000256" key="1">
    <source>
        <dbReference type="SAM" id="Phobius"/>
    </source>
</evidence>